<accession>A0AAN5I8A3</accession>
<evidence type="ECO:0000313" key="5">
    <source>
        <dbReference type="EMBL" id="GMR56278.1"/>
    </source>
</evidence>
<name>A0AAN5I8A3_9BILA</name>
<dbReference type="Pfam" id="PF00514">
    <property type="entry name" value="Arm"/>
    <property type="match status" value="1"/>
</dbReference>
<dbReference type="Proteomes" id="UP001328107">
    <property type="component" value="Unassembled WGS sequence"/>
</dbReference>
<dbReference type="SUPFAM" id="SSF48371">
    <property type="entry name" value="ARM repeat"/>
    <property type="match status" value="1"/>
</dbReference>
<organism evidence="5 6">
    <name type="scientific">Pristionchus mayeri</name>
    <dbReference type="NCBI Taxonomy" id="1317129"/>
    <lineage>
        <taxon>Eukaryota</taxon>
        <taxon>Metazoa</taxon>
        <taxon>Ecdysozoa</taxon>
        <taxon>Nematoda</taxon>
        <taxon>Chromadorea</taxon>
        <taxon>Rhabditida</taxon>
        <taxon>Rhabditina</taxon>
        <taxon>Diplogasteromorpha</taxon>
        <taxon>Diplogasteroidea</taxon>
        <taxon>Neodiplogasteridae</taxon>
        <taxon>Pristionchus</taxon>
    </lineage>
</organism>
<reference evidence="6" key="1">
    <citation type="submission" date="2022-10" db="EMBL/GenBank/DDBJ databases">
        <title>Genome assembly of Pristionchus species.</title>
        <authorList>
            <person name="Yoshida K."/>
            <person name="Sommer R.J."/>
        </authorList>
    </citation>
    <scope>NUCLEOTIDE SEQUENCE [LARGE SCALE GENOMIC DNA]</scope>
    <source>
        <strain evidence="6">RS5460</strain>
    </source>
</reference>
<dbReference type="InterPro" id="IPR000225">
    <property type="entry name" value="Armadillo"/>
</dbReference>
<dbReference type="InterPro" id="IPR011989">
    <property type="entry name" value="ARM-like"/>
</dbReference>
<protein>
    <recommendedName>
        <fullName evidence="7">Armadillo repeat containing protein</fullName>
    </recommendedName>
</protein>
<dbReference type="InterPro" id="IPR032413">
    <property type="entry name" value="Arm_3"/>
</dbReference>
<proteinExistence type="inferred from homology"/>
<feature type="compositionally biased region" description="Basic and acidic residues" evidence="4">
    <location>
        <begin position="133"/>
        <end position="146"/>
    </location>
</feature>
<evidence type="ECO:0000256" key="1">
    <source>
        <dbReference type="ARBA" id="ARBA00010394"/>
    </source>
</evidence>
<comment type="similarity">
    <text evidence="1">Belongs to the importin alpha family.</text>
</comment>
<feature type="non-terminal residue" evidence="5">
    <location>
        <position position="1"/>
    </location>
</feature>
<dbReference type="SMART" id="SM00185">
    <property type="entry name" value="ARM"/>
    <property type="match status" value="1"/>
</dbReference>
<dbReference type="Gene3D" id="1.25.10.10">
    <property type="entry name" value="Leucine-rich Repeat Variant"/>
    <property type="match status" value="1"/>
</dbReference>
<dbReference type="InterPro" id="IPR016024">
    <property type="entry name" value="ARM-type_fold"/>
</dbReference>
<comment type="caution">
    <text evidence="5">The sequence shown here is derived from an EMBL/GenBank/DDBJ whole genome shotgun (WGS) entry which is preliminary data.</text>
</comment>
<evidence type="ECO:0008006" key="7">
    <source>
        <dbReference type="Google" id="ProtNLM"/>
    </source>
</evidence>
<evidence type="ECO:0000256" key="2">
    <source>
        <dbReference type="ARBA" id="ARBA00022448"/>
    </source>
</evidence>
<keyword evidence="6" id="KW-1185">Reference proteome</keyword>
<gene>
    <name evidence="5" type="ORF">PMAYCL1PPCAC_26473</name>
</gene>
<evidence type="ECO:0000313" key="6">
    <source>
        <dbReference type="Proteomes" id="UP001328107"/>
    </source>
</evidence>
<feature type="region of interest" description="Disordered" evidence="4">
    <location>
        <begin position="133"/>
        <end position="162"/>
    </location>
</feature>
<dbReference type="PANTHER" id="PTHR23316">
    <property type="entry name" value="IMPORTIN ALPHA"/>
    <property type="match status" value="1"/>
</dbReference>
<feature type="non-terminal residue" evidence="5">
    <location>
        <position position="190"/>
    </location>
</feature>
<keyword evidence="2" id="KW-0813">Transport</keyword>
<evidence type="ECO:0000256" key="4">
    <source>
        <dbReference type="SAM" id="MobiDB-lite"/>
    </source>
</evidence>
<evidence type="ECO:0000256" key="3">
    <source>
        <dbReference type="ARBA" id="ARBA00022927"/>
    </source>
</evidence>
<sequence>EDQKQEVINNGLLKMIVKAMQTNDSDIQHACSWALSNLVEDGSRAQILSLVSEKPMPALSDALRDPYTLKNVLEVIIQLFYNVDPNQLDKIKEEAKDAGVLEHLKNLQGNTDKKVHHLANKILSKYFTESDSKGTNEKLKENEAEKNKKKVQKRKRSVDKEAAVGDSKVANVGFVMKSKEACDEMKKGKK</sequence>
<dbReference type="Pfam" id="PF16186">
    <property type="entry name" value="Arm_3"/>
    <property type="match status" value="1"/>
</dbReference>
<dbReference type="AlphaFoldDB" id="A0AAN5I8A3"/>
<dbReference type="GO" id="GO:0015031">
    <property type="term" value="P:protein transport"/>
    <property type="evidence" value="ECO:0007669"/>
    <property type="project" value="UniProtKB-KW"/>
</dbReference>
<feature type="compositionally biased region" description="Basic residues" evidence="4">
    <location>
        <begin position="147"/>
        <end position="157"/>
    </location>
</feature>
<keyword evidence="3" id="KW-0653">Protein transport</keyword>
<dbReference type="EMBL" id="BTRK01000005">
    <property type="protein sequence ID" value="GMR56278.1"/>
    <property type="molecule type" value="Genomic_DNA"/>
</dbReference>